<dbReference type="AlphaFoldDB" id="A0ABD0LTG5"/>
<evidence type="ECO:0000313" key="2">
    <source>
        <dbReference type="Proteomes" id="UP001519460"/>
    </source>
</evidence>
<keyword evidence="2" id="KW-1185">Reference proteome</keyword>
<evidence type="ECO:0000313" key="1">
    <source>
        <dbReference type="EMBL" id="KAK7502582.1"/>
    </source>
</evidence>
<reference evidence="1 2" key="1">
    <citation type="journal article" date="2023" name="Sci. Data">
        <title>Genome assembly of the Korean intertidal mud-creeper Batillaria attramentaria.</title>
        <authorList>
            <person name="Patra A.K."/>
            <person name="Ho P.T."/>
            <person name="Jun S."/>
            <person name="Lee S.J."/>
            <person name="Kim Y."/>
            <person name="Won Y.J."/>
        </authorList>
    </citation>
    <scope>NUCLEOTIDE SEQUENCE [LARGE SCALE GENOMIC DNA]</scope>
    <source>
        <strain evidence="1">Wonlab-2016</strain>
    </source>
</reference>
<organism evidence="1 2">
    <name type="scientific">Batillaria attramentaria</name>
    <dbReference type="NCBI Taxonomy" id="370345"/>
    <lineage>
        <taxon>Eukaryota</taxon>
        <taxon>Metazoa</taxon>
        <taxon>Spiralia</taxon>
        <taxon>Lophotrochozoa</taxon>
        <taxon>Mollusca</taxon>
        <taxon>Gastropoda</taxon>
        <taxon>Caenogastropoda</taxon>
        <taxon>Sorbeoconcha</taxon>
        <taxon>Cerithioidea</taxon>
        <taxon>Batillariidae</taxon>
        <taxon>Batillaria</taxon>
    </lineage>
</organism>
<dbReference type="EMBL" id="JACVVK020000025">
    <property type="protein sequence ID" value="KAK7502582.1"/>
    <property type="molecule type" value="Genomic_DNA"/>
</dbReference>
<name>A0ABD0LTG5_9CAEN</name>
<feature type="non-terminal residue" evidence="1">
    <location>
        <position position="208"/>
    </location>
</feature>
<proteinExistence type="predicted"/>
<accession>A0ABD0LTG5</accession>
<protein>
    <submittedName>
        <fullName evidence="1">Uncharacterized protein</fullName>
    </submittedName>
</protein>
<comment type="caution">
    <text evidence="1">The sequence shown here is derived from an EMBL/GenBank/DDBJ whole genome shotgun (WGS) entry which is preliminary data.</text>
</comment>
<dbReference type="Proteomes" id="UP001519460">
    <property type="component" value="Unassembled WGS sequence"/>
</dbReference>
<sequence length="208" mass="22869">MLGCLTTYTLHDNTYVILVNMDPRVDNNNTYRFVCMKMENINKTIGKILNATVFPESCSGNNNGGKMLRNVEANETSTDFDVNGIPLHLQSCPPLMQQTIFTYVLPRGHACLCGPEINVYSQTFSVKSAPCSTIDTMFSGGGGIGCVASYEISQSTYTTLINWNKTGDGKATFRFLCLALSEQRFPGVARLYGGLCKDAPRSIPLSRY</sequence>
<gene>
    <name evidence="1" type="ORF">BaRGS_00006157</name>
</gene>